<keyword evidence="2" id="KW-1185">Reference proteome</keyword>
<dbReference type="EMBL" id="JACASE010000012">
    <property type="protein sequence ID" value="KAF6422878.1"/>
    <property type="molecule type" value="Genomic_DNA"/>
</dbReference>
<gene>
    <name evidence="1" type="ORF">HJG63_008666</name>
</gene>
<comment type="caution">
    <text evidence="1">The sequence shown here is derived from an EMBL/GenBank/DDBJ whole genome shotgun (WGS) entry which is preliminary data.</text>
</comment>
<evidence type="ECO:0000313" key="2">
    <source>
        <dbReference type="Proteomes" id="UP000593571"/>
    </source>
</evidence>
<reference evidence="1 2" key="1">
    <citation type="journal article" date="2020" name="Nature">
        <title>Six reference-quality genomes reveal evolution of bat adaptations.</title>
        <authorList>
            <person name="Jebb D."/>
            <person name="Huang Z."/>
            <person name="Pippel M."/>
            <person name="Hughes G.M."/>
            <person name="Lavrichenko K."/>
            <person name="Devanna P."/>
            <person name="Winkler S."/>
            <person name="Jermiin L.S."/>
            <person name="Skirmuntt E.C."/>
            <person name="Katzourakis A."/>
            <person name="Burkitt-Gray L."/>
            <person name="Ray D.A."/>
            <person name="Sullivan K.A.M."/>
            <person name="Roscito J.G."/>
            <person name="Kirilenko B.M."/>
            <person name="Davalos L.M."/>
            <person name="Corthals A.P."/>
            <person name="Power M.L."/>
            <person name="Jones G."/>
            <person name="Ransome R.D."/>
            <person name="Dechmann D.K.N."/>
            <person name="Locatelli A.G."/>
            <person name="Puechmaille S.J."/>
            <person name="Fedrigo O."/>
            <person name="Jarvis E.D."/>
            <person name="Hiller M."/>
            <person name="Vernes S.C."/>
            <person name="Myers E.W."/>
            <person name="Teeling E.C."/>
        </authorList>
    </citation>
    <scope>NUCLEOTIDE SEQUENCE [LARGE SCALE GENOMIC DNA]</scope>
    <source>
        <strain evidence="1">MRouAeg1</strain>
        <tissue evidence="1">Muscle</tissue>
    </source>
</reference>
<name>A0A7J8DI64_ROUAE</name>
<organism evidence="1 2">
    <name type="scientific">Rousettus aegyptiacus</name>
    <name type="common">Egyptian fruit bat</name>
    <name type="synonym">Pteropus aegyptiacus</name>
    <dbReference type="NCBI Taxonomy" id="9407"/>
    <lineage>
        <taxon>Eukaryota</taxon>
        <taxon>Metazoa</taxon>
        <taxon>Chordata</taxon>
        <taxon>Craniata</taxon>
        <taxon>Vertebrata</taxon>
        <taxon>Euteleostomi</taxon>
        <taxon>Mammalia</taxon>
        <taxon>Eutheria</taxon>
        <taxon>Laurasiatheria</taxon>
        <taxon>Chiroptera</taxon>
        <taxon>Yinpterochiroptera</taxon>
        <taxon>Pteropodoidea</taxon>
        <taxon>Pteropodidae</taxon>
        <taxon>Rousettinae</taxon>
        <taxon>Rousettus</taxon>
    </lineage>
</organism>
<dbReference type="Proteomes" id="UP000593571">
    <property type="component" value="Unassembled WGS sequence"/>
</dbReference>
<dbReference type="AlphaFoldDB" id="A0A7J8DI64"/>
<proteinExistence type="predicted"/>
<evidence type="ECO:0000313" key="1">
    <source>
        <dbReference type="EMBL" id="KAF6422878.1"/>
    </source>
</evidence>
<protein>
    <submittedName>
        <fullName evidence="1">Uncharacterized protein</fullName>
    </submittedName>
</protein>
<sequence>MVLAGSRSVWNHSDRSVMFIRETNEQNFAKSLPAPSGKHQQVQPLVSRTLPRLRGHETSPPQEKEVHSCLSASPSASPFFPPDIIRWQVENHEMIDALTLLRVAPSCLTGEGARERAWAGALRWSRPLLLVHTNLTRSTQHRPKMTGVGLLPRRSAETGRAPGIVRHATAAGPGPPGSEVPLYGSPPSAWSFHKPSCSTAEAMQKLR</sequence>
<accession>A0A7J8DI64</accession>